<evidence type="ECO:0000256" key="1">
    <source>
        <dbReference type="ARBA" id="ARBA00022729"/>
    </source>
</evidence>
<dbReference type="Pfam" id="PF13205">
    <property type="entry name" value="Big_5"/>
    <property type="match status" value="1"/>
</dbReference>
<feature type="non-terminal residue" evidence="4">
    <location>
        <position position="165"/>
    </location>
</feature>
<dbReference type="Gene3D" id="2.60.40.1220">
    <property type="match status" value="1"/>
</dbReference>
<name>A0A382IQ93_9ZZZZ</name>
<evidence type="ECO:0000259" key="3">
    <source>
        <dbReference type="Pfam" id="PF13205"/>
    </source>
</evidence>
<organism evidence="4">
    <name type="scientific">marine metagenome</name>
    <dbReference type="NCBI Taxonomy" id="408172"/>
    <lineage>
        <taxon>unclassified sequences</taxon>
        <taxon>metagenomes</taxon>
        <taxon>ecological metagenomes</taxon>
    </lineage>
</organism>
<feature type="region of interest" description="Disordered" evidence="2">
    <location>
        <begin position="28"/>
        <end position="51"/>
    </location>
</feature>
<evidence type="ECO:0000313" key="4">
    <source>
        <dbReference type="EMBL" id="SVC01728.1"/>
    </source>
</evidence>
<dbReference type="EMBL" id="UINC01068826">
    <property type="protein sequence ID" value="SVC01728.1"/>
    <property type="molecule type" value="Genomic_DNA"/>
</dbReference>
<feature type="non-terminal residue" evidence="4">
    <location>
        <position position="1"/>
    </location>
</feature>
<evidence type="ECO:0000256" key="2">
    <source>
        <dbReference type="SAM" id="MobiDB-lite"/>
    </source>
</evidence>
<keyword evidence="1" id="KW-0732">Signal</keyword>
<proteinExistence type="predicted"/>
<gene>
    <name evidence="4" type="ORF">METZ01_LOCUS254582</name>
</gene>
<sequence>VERKSRKIWVRFFTLLCLLTLSVSCSSSEDGEESTDNAGADTSAPTVTAISPEDGAADVSVSSTISVTFSKSIEPVYATTSSSEVCSGTMQISTDSFNSCIPAVVTYDTSRRTYTLTAGSSSVSRELASLTKHQLKVTTGIKDYFGKALAEDYTSSGFTTASVCS</sequence>
<dbReference type="InterPro" id="IPR014755">
    <property type="entry name" value="Cu-Rt/internalin_Ig-like"/>
</dbReference>
<protein>
    <recommendedName>
        <fullName evidence="3">SbsA Ig-like domain-containing protein</fullName>
    </recommendedName>
</protein>
<dbReference type="InterPro" id="IPR032812">
    <property type="entry name" value="SbsA_Ig"/>
</dbReference>
<dbReference type="AlphaFoldDB" id="A0A382IQ93"/>
<reference evidence="4" key="1">
    <citation type="submission" date="2018-05" db="EMBL/GenBank/DDBJ databases">
        <authorList>
            <person name="Lanie J.A."/>
            <person name="Ng W.-L."/>
            <person name="Kazmierczak K.M."/>
            <person name="Andrzejewski T.M."/>
            <person name="Davidsen T.M."/>
            <person name="Wayne K.J."/>
            <person name="Tettelin H."/>
            <person name="Glass J.I."/>
            <person name="Rusch D."/>
            <person name="Podicherti R."/>
            <person name="Tsui H.-C.T."/>
            <person name="Winkler M.E."/>
        </authorList>
    </citation>
    <scope>NUCLEOTIDE SEQUENCE</scope>
</reference>
<feature type="domain" description="SbsA Ig-like" evidence="3">
    <location>
        <begin position="41"/>
        <end position="160"/>
    </location>
</feature>
<accession>A0A382IQ93</accession>